<dbReference type="SUPFAM" id="SSF55718">
    <property type="entry name" value="SCP-like"/>
    <property type="match status" value="1"/>
</dbReference>
<dbReference type="Gene3D" id="3.30.1050.10">
    <property type="entry name" value="SCP2 sterol-binding domain"/>
    <property type="match status" value="1"/>
</dbReference>
<feature type="chain" id="PRO_5046671965" evidence="5">
    <location>
        <begin position="27"/>
        <end position="688"/>
    </location>
</feature>
<dbReference type="Pfam" id="PF14864">
    <property type="entry name" value="Alkyl_sulf_C"/>
    <property type="match status" value="1"/>
</dbReference>
<dbReference type="Pfam" id="PF14863">
    <property type="entry name" value="Alkyl_sulf_dimr"/>
    <property type="match status" value="1"/>
</dbReference>
<dbReference type="EMBL" id="JARVLH010000003">
    <property type="protein sequence ID" value="MEX5285366.1"/>
    <property type="molecule type" value="Genomic_DNA"/>
</dbReference>
<evidence type="ECO:0000259" key="6">
    <source>
        <dbReference type="SMART" id="SM00849"/>
    </source>
</evidence>
<keyword evidence="2" id="KW-0378">Hydrolase</keyword>
<dbReference type="InterPro" id="IPR029229">
    <property type="entry name" value="Alkyl_sulf_C"/>
</dbReference>
<feature type="signal peptide" evidence="5">
    <location>
        <begin position="1"/>
        <end position="26"/>
    </location>
</feature>
<reference evidence="7 8" key="1">
    <citation type="submission" date="2023-04" db="EMBL/GenBank/DDBJ databases">
        <title>Genome Sequence of Selenomonas sputigena ATCC 33150.</title>
        <authorList>
            <person name="Miller D.P."/>
            <person name="Anvari S."/>
            <person name="Polson S.W."/>
            <person name="Macdonald M."/>
            <person name="Mcdowell J.V."/>
        </authorList>
    </citation>
    <scope>NUCLEOTIDE SEQUENCE [LARGE SCALE GENOMIC DNA]</scope>
    <source>
        <strain evidence="7 8">ATCC 33150</strain>
    </source>
</reference>
<keyword evidence="1" id="KW-0479">Metal-binding</keyword>
<evidence type="ECO:0000313" key="8">
    <source>
        <dbReference type="Proteomes" id="UP001559623"/>
    </source>
</evidence>
<dbReference type="InterPro" id="IPR036527">
    <property type="entry name" value="SCP2_sterol-bd_dom_sf"/>
</dbReference>
<keyword evidence="5" id="KW-0732">Signal</keyword>
<comment type="caution">
    <text evidence="7">The sequence shown here is derived from an EMBL/GenBank/DDBJ whole genome shotgun (WGS) entry which is preliminary data.</text>
</comment>
<dbReference type="RefSeq" id="WP_368847092.1">
    <property type="nucleotide sequence ID" value="NZ_CP194411.1"/>
</dbReference>
<evidence type="ECO:0000256" key="2">
    <source>
        <dbReference type="ARBA" id="ARBA00022801"/>
    </source>
</evidence>
<dbReference type="Proteomes" id="UP001559623">
    <property type="component" value="Unassembled WGS sequence"/>
</dbReference>
<feature type="domain" description="Metallo-beta-lactamase" evidence="6">
    <location>
        <begin position="146"/>
        <end position="379"/>
    </location>
</feature>
<dbReference type="CDD" id="cd07710">
    <property type="entry name" value="arylsulfatase_Sdsa1-like_MBL-fold"/>
    <property type="match status" value="1"/>
</dbReference>
<dbReference type="SMART" id="SM00849">
    <property type="entry name" value="Lactamase_B"/>
    <property type="match status" value="1"/>
</dbReference>
<proteinExistence type="inferred from homology"/>
<name>A0ABV3X587_9FIRM</name>
<evidence type="ECO:0000256" key="5">
    <source>
        <dbReference type="SAM" id="SignalP"/>
    </source>
</evidence>
<dbReference type="InterPro" id="IPR052195">
    <property type="entry name" value="Bact_Alkyl/Aryl-Sulfatase"/>
</dbReference>
<sequence length="688" mass="76169">MKKKATGKVILSLTAAILLAVAPCGAADMEAGAGSGAAAEELTPDSKGATEFTRQKNESVYSQLDFADRQEAEFAQRGRIASPEKLEIKDAYGNIVWSQKAYGFLEDAAESPDTVNPSLWENAKNNHAYGLFEVEKGIYQVRGYDMANLTLVTGDTGWIVLDTTMGIECAGAALDLVKQHLGEKPIKAVIISHPHIDHFGGVGAFVNDKTVADASLPIEKQLAGGKIPLIVPEGFTTHAVEENLYAGKAMGRRANYQYGTLIDKSPTGALSIGIGMGQSKGTVSFVVPSYEVKKTGEKITIDGVEMEFQLTPGTEAPAEMNIYFPRYKALWAAENCTATLHNLYTLRGAEVRDGNAWAKYIMEAMSRYADRSEVVFQSHNWPHWGKEVIRDYMLNTAAVYKYINDQSLTYINQGYNGVEIENMLQLPERLSKNWYTRPYYGTPAHNAMAVYQKYMGYYDANPVNLCRLPAEQSAKKMAQYLELGSMDACLAQARRDFAKGEYQWVAEFTNQLVFADPSNREARLLCADALEQLGYQAESGTWRNCYLTGALELRKGNRTKRPRSGGEFGRALMRQLTPEMAFDYMDILLDKKAMANRDAEILFHIEDLGKYYRAYLVDGVLLHAEDAGKAPADTTVECSSKTMLLLLMDYNAFARKAKIKGDAALLQRLAANLTELGRKSGMFNIVEP</sequence>
<dbReference type="InterPro" id="IPR036866">
    <property type="entry name" value="RibonucZ/Hydroxyglut_hydro"/>
</dbReference>
<evidence type="ECO:0000313" key="7">
    <source>
        <dbReference type="EMBL" id="MEX5285366.1"/>
    </source>
</evidence>
<dbReference type="SUPFAM" id="SSF56281">
    <property type="entry name" value="Metallo-hydrolase/oxidoreductase"/>
    <property type="match status" value="1"/>
</dbReference>
<dbReference type="InterPro" id="IPR038536">
    <property type="entry name" value="Alkyl/aryl-sulf_dimr_sf"/>
</dbReference>
<evidence type="ECO:0000256" key="3">
    <source>
        <dbReference type="ARBA" id="ARBA00022833"/>
    </source>
</evidence>
<comment type="similarity">
    <text evidence="4">Belongs to the metallo-beta-lactamase superfamily. Type III sulfatase family.</text>
</comment>
<dbReference type="InterPro" id="IPR001279">
    <property type="entry name" value="Metallo-B-lactamas"/>
</dbReference>
<keyword evidence="3" id="KW-0862">Zinc</keyword>
<accession>A0ABV3X587</accession>
<protein>
    <submittedName>
        <fullName evidence="7">Alkyl sulfatase dimerization domain-containing protein</fullName>
    </submittedName>
</protein>
<evidence type="ECO:0000256" key="1">
    <source>
        <dbReference type="ARBA" id="ARBA00022723"/>
    </source>
</evidence>
<dbReference type="PANTHER" id="PTHR43223:SF1">
    <property type="entry name" value="ALKYL_ARYL-SULFATASE BDS1"/>
    <property type="match status" value="1"/>
</dbReference>
<dbReference type="InterPro" id="IPR029228">
    <property type="entry name" value="Alkyl_sulf_dimr"/>
</dbReference>
<keyword evidence="8" id="KW-1185">Reference proteome</keyword>
<organism evidence="7 8">
    <name type="scientific">Selenomonas sputigena</name>
    <dbReference type="NCBI Taxonomy" id="69823"/>
    <lineage>
        <taxon>Bacteria</taxon>
        <taxon>Bacillati</taxon>
        <taxon>Bacillota</taxon>
        <taxon>Negativicutes</taxon>
        <taxon>Selenomonadales</taxon>
        <taxon>Selenomonadaceae</taxon>
        <taxon>Selenomonas</taxon>
    </lineage>
</organism>
<dbReference type="PANTHER" id="PTHR43223">
    <property type="entry name" value="ALKYL/ARYL-SULFATASE"/>
    <property type="match status" value="1"/>
</dbReference>
<dbReference type="Gene3D" id="3.60.15.30">
    <property type="entry name" value="Metallo-beta-lactamase domain"/>
    <property type="match status" value="1"/>
</dbReference>
<evidence type="ECO:0000256" key="4">
    <source>
        <dbReference type="ARBA" id="ARBA00033751"/>
    </source>
</evidence>
<dbReference type="Gene3D" id="1.25.40.880">
    <property type="entry name" value="Alkyl sulfatase, dimerisation domain"/>
    <property type="match status" value="1"/>
</dbReference>
<dbReference type="Pfam" id="PF00753">
    <property type="entry name" value="Lactamase_B"/>
    <property type="match status" value="1"/>
</dbReference>
<dbReference type="InterPro" id="IPR044097">
    <property type="entry name" value="Bds1/SdsA1_MBL-fold"/>
</dbReference>
<gene>
    <name evidence="7" type="ORF">QCO44_06905</name>
</gene>